<dbReference type="CDD" id="cd08190">
    <property type="entry name" value="HOT"/>
    <property type="match status" value="1"/>
</dbReference>
<dbReference type="GO" id="GO:0047988">
    <property type="term" value="F:hydroxyacid-oxoacid transhydrogenase activity"/>
    <property type="evidence" value="ECO:0007669"/>
    <property type="project" value="UniProtKB-EC"/>
</dbReference>
<dbReference type="InterPro" id="IPR001670">
    <property type="entry name" value="ADH_Fe/GldA"/>
</dbReference>
<sequence length="472" mass="51315">MATHSQVLRSCLHRLTASGHINRKCLRSGEIVGLTCSRSLSMTHSCQAKEFAFEMACSNIRYGEGVTKEVGLDCKNLGGKNVCVMTDPHLVKLPPVKATLESLDKYGVNYKLYDKIRVEPSNHSLKEAIDFCLANKFDVFVAVGGGSVMDTCKAANLYSSKPDAEFLDYVNAPIGKGLPVKHALKPLIAIATTAGTGSETTGTAVFDFKEMKAKTGISNRSLRPTLGILDPLHLLTMPERVAAYSGIDVLCHAIESYTAMPYYERQGQEDPSLRPAYQGNNPISDIWSLHALRVTAKYIKRAVKNNEDLEARSAMLLASSFAGIGFGNAGVHLCHGMSYPISGLVKNYKSKDYSDDHPLVPHGLSVVITAPAVFEFTAPACPERHLQAAEALGVDVRNVKKADAGKVLREVLLKIMKDIECPDGIESLGYTKDDIPALVKGTLPQHRVTKLSPRPAGAEELTEILTKSLRNY</sequence>
<dbReference type="FunFam" id="1.20.1090.10:FF:000003">
    <property type="entry name" value="Probable hydroxyacid-oxoacid transhydrogenase, mitochondrial"/>
    <property type="match status" value="1"/>
</dbReference>
<dbReference type="AlphaFoldDB" id="A0AAV2HQ16"/>
<keyword evidence="12" id="KW-1185">Reference proteome</keyword>
<evidence type="ECO:0000313" key="11">
    <source>
        <dbReference type="EMBL" id="CAL1534416.1"/>
    </source>
</evidence>
<evidence type="ECO:0000256" key="2">
    <source>
        <dbReference type="ARBA" id="ARBA00004173"/>
    </source>
</evidence>
<comment type="caution">
    <text evidence="11">The sequence shown here is derived from an EMBL/GenBank/DDBJ whole genome shotgun (WGS) entry which is preliminary data.</text>
</comment>
<dbReference type="FunFam" id="3.40.50.1970:FF:000003">
    <property type="entry name" value="Alcohol dehydrogenase, iron-containing"/>
    <property type="match status" value="1"/>
</dbReference>
<evidence type="ECO:0000313" key="12">
    <source>
        <dbReference type="Proteomes" id="UP001497497"/>
    </source>
</evidence>
<evidence type="ECO:0000256" key="8">
    <source>
        <dbReference type="ARBA" id="ARBA00049496"/>
    </source>
</evidence>
<name>A0AAV2HQ16_LYMST</name>
<evidence type="ECO:0000256" key="5">
    <source>
        <dbReference type="ARBA" id="ARBA00022946"/>
    </source>
</evidence>
<organism evidence="11 12">
    <name type="scientific">Lymnaea stagnalis</name>
    <name type="common">Great pond snail</name>
    <name type="synonym">Helix stagnalis</name>
    <dbReference type="NCBI Taxonomy" id="6523"/>
    <lineage>
        <taxon>Eukaryota</taxon>
        <taxon>Metazoa</taxon>
        <taxon>Spiralia</taxon>
        <taxon>Lophotrochozoa</taxon>
        <taxon>Mollusca</taxon>
        <taxon>Gastropoda</taxon>
        <taxon>Heterobranchia</taxon>
        <taxon>Euthyneura</taxon>
        <taxon>Panpulmonata</taxon>
        <taxon>Hygrophila</taxon>
        <taxon>Lymnaeoidea</taxon>
        <taxon>Lymnaeidae</taxon>
        <taxon>Lymnaea</taxon>
    </lineage>
</organism>
<dbReference type="Gene3D" id="1.20.1090.10">
    <property type="entry name" value="Dehydroquinate synthase-like - alpha domain"/>
    <property type="match status" value="1"/>
</dbReference>
<evidence type="ECO:0000256" key="1">
    <source>
        <dbReference type="ARBA" id="ARBA00000813"/>
    </source>
</evidence>
<dbReference type="Pfam" id="PF00465">
    <property type="entry name" value="Fe-ADH"/>
    <property type="match status" value="1"/>
</dbReference>
<keyword evidence="5" id="KW-0809">Transit peptide</keyword>
<dbReference type="EMBL" id="CAXITT010000170">
    <property type="protein sequence ID" value="CAL1534416.1"/>
    <property type="molecule type" value="Genomic_DNA"/>
</dbReference>
<reference evidence="11 12" key="1">
    <citation type="submission" date="2024-04" db="EMBL/GenBank/DDBJ databases">
        <authorList>
            <consortium name="Genoscope - CEA"/>
            <person name="William W."/>
        </authorList>
    </citation>
    <scope>NUCLEOTIDE SEQUENCE [LARGE SCALE GENOMIC DNA]</scope>
</reference>
<dbReference type="GO" id="GO:0005739">
    <property type="term" value="C:mitochondrion"/>
    <property type="evidence" value="ECO:0007669"/>
    <property type="project" value="UniProtKB-SubCell"/>
</dbReference>
<protein>
    <recommendedName>
        <fullName evidence="4">hydroxyacid-oxoacid transhydrogenase</fullName>
        <ecNumber evidence="4">1.1.99.24</ecNumber>
    </recommendedName>
</protein>
<comment type="similarity">
    <text evidence="3">Belongs to the iron-containing alcohol dehydrogenase family. Hydroxyacid-oxoacid transhydrogenase subfamily.</text>
</comment>
<keyword evidence="6" id="KW-0560">Oxidoreductase</keyword>
<evidence type="ECO:0000259" key="10">
    <source>
        <dbReference type="Pfam" id="PF25137"/>
    </source>
</evidence>
<comment type="catalytic activity">
    <reaction evidence="1">
        <text>(S)-3-hydroxybutanoate + 2-oxoglutarate = (R)-2-hydroxyglutarate + acetoacetate</text>
        <dbReference type="Rhea" id="RHEA:23048"/>
        <dbReference type="ChEBI" id="CHEBI:11047"/>
        <dbReference type="ChEBI" id="CHEBI:13705"/>
        <dbReference type="ChEBI" id="CHEBI:15801"/>
        <dbReference type="ChEBI" id="CHEBI:16810"/>
        <dbReference type="EC" id="1.1.99.24"/>
    </reaction>
</comment>
<dbReference type="InterPro" id="IPR056798">
    <property type="entry name" value="ADH_Fe_C"/>
</dbReference>
<evidence type="ECO:0000256" key="3">
    <source>
        <dbReference type="ARBA" id="ARBA00010005"/>
    </source>
</evidence>
<dbReference type="EC" id="1.1.99.24" evidence="4"/>
<dbReference type="GO" id="GO:0046872">
    <property type="term" value="F:metal ion binding"/>
    <property type="evidence" value="ECO:0007669"/>
    <property type="project" value="InterPro"/>
</dbReference>
<dbReference type="PANTHER" id="PTHR11496">
    <property type="entry name" value="ALCOHOL DEHYDROGENASE"/>
    <property type="match status" value="1"/>
</dbReference>
<dbReference type="SUPFAM" id="SSF56796">
    <property type="entry name" value="Dehydroquinate synthase-like"/>
    <property type="match status" value="1"/>
</dbReference>
<accession>A0AAV2HQ16</accession>
<evidence type="ECO:0000259" key="9">
    <source>
        <dbReference type="Pfam" id="PF00465"/>
    </source>
</evidence>
<proteinExistence type="inferred from homology"/>
<evidence type="ECO:0000256" key="7">
    <source>
        <dbReference type="ARBA" id="ARBA00023128"/>
    </source>
</evidence>
<feature type="domain" description="Fe-containing alcohol dehydrogenase-like C-terminal" evidence="10">
    <location>
        <begin position="279"/>
        <end position="468"/>
    </location>
</feature>
<dbReference type="Pfam" id="PF25137">
    <property type="entry name" value="ADH_Fe_C"/>
    <property type="match status" value="1"/>
</dbReference>
<dbReference type="Proteomes" id="UP001497497">
    <property type="component" value="Unassembled WGS sequence"/>
</dbReference>
<comment type="subcellular location">
    <subcellularLocation>
        <location evidence="2">Mitochondrion</location>
    </subcellularLocation>
</comment>
<gene>
    <name evidence="11" type="ORF">GSLYS_00008376001</name>
</gene>
<evidence type="ECO:0000256" key="4">
    <source>
        <dbReference type="ARBA" id="ARBA00013182"/>
    </source>
</evidence>
<comment type="catalytic activity">
    <reaction evidence="8">
        <text>4-hydroxybutanoate + 2-oxoglutarate = (R)-2-hydroxyglutarate + succinate semialdehyde</text>
        <dbReference type="Rhea" id="RHEA:24734"/>
        <dbReference type="ChEBI" id="CHEBI:15801"/>
        <dbReference type="ChEBI" id="CHEBI:16724"/>
        <dbReference type="ChEBI" id="CHEBI:16810"/>
        <dbReference type="ChEBI" id="CHEBI:57706"/>
        <dbReference type="EC" id="1.1.99.24"/>
    </reaction>
</comment>
<feature type="domain" description="Alcohol dehydrogenase iron-type/glycerol dehydrogenase GldA" evidence="9">
    <location>
        <begin position="59"/>
        <end position="231"/>
    </location>
</feature>
<dbReference type="PANTHER" id="PTHR11496:SF83">
    <property type="entry name" value="HYDROXYACID-OXOACID TRANSHYDROGENASE, MITOCHONDRIAL"/>
    <property type="match status" value="1"/>
</dbReference>
<keyword evidence="7" id="KW-0496">Mitochondrion</keyword>
<dbReference type="Gene3D" id="3.40.50.1970">
    <property type="match status" value="1"/>
</dbReference>
<evidence type="ECO:0000256" key="6">
    <source>
        <dbReference type="ARBA" id="ARBA00023002"/>
    </source>
</evidence>
<dbReference type="GO" id="GO:0004022">
    <property type="term" value="F:alcohol dehydrogenase (NAD+) activity"/>
    <property type="evidence" value="ECO:0007669"/>
    <property type="project" value="InterPro"/>
</dbReference>
<dbReference type="InterPro" id="IPR042157">
    <property type="entry name" value="HOT"/>
</dbReference>
<dbReference type="InterPro" id="IPR039697">
    <property type="entry name" value="Alcohol_dehydrogenase_Fe"/>
</dbReference>